<sequence length="104" mass="11871">MLGENNRNRSGLIHVKNAVLALKDDANKRIEDMKKWLIAAFCITGMFALVGCSNDHLIRTSDGQIIEADEKPEIDDDTGMIEYEDHSGRENQIQQEDVREIKER</sequence>
<dbReference type="InterPro" id="IPR047807">
    <property type="entry name" value="YgdI/YgdR-like_SH3-like"/>
</dbReference>
<feature type="region of interest" description="Disordered" evidence="6">
    <location>
        <begin position="83"/>
        <end position="104"/>
    </location>
</feature>
<feature type="transmembrane region" description="Helical" evidence="7">
    <location>
        <begin position="36"/>
        <end position="52"/>
    </location>
</feature>
<protein>
    <recommendedName>
        <fullName evidence="8">Lipoprotein YgdI/YgdR-like SH3-like domain-containing protein</fullName>
    </recommendedName>
</protein>
<dbReference type="SUPFAM" id="SSF50182">
    <property type="entry name" value="Sm-like ribonucleoproteins"/>
    <property type="match status" value="1"/>
</dbReference>
<evidence type="ECO:0000256" key="2">
    <source>
        <dbReference type="ARBA" id="ARBA00022729"/>
    </source>
</evidence>
<dbReference type="InterPro" id="IPR010920">
    <property type="entry name" value="LSM_dom_sf"/>
</dbReference>
<evidence type="ECO:0000256" key="1">
    <source>
        <dbReference type="ARBA" id="ARBA00022475"/>
    </source>
</evidence>
<name>A0A1H1RI80_9GAMM</name>
<keyword evidence="2" id="KW-0732">Signal</keyword>
<dbReference type="STRING" id="797277.SAMN05216198_1759"/>
<evidence type="ECO:0000256" key="3">
    <source>
        <dbReference type="ARBA" id="ARBA00023136"/>
    </source>
</evidence>
<gene>
    <name evidence="9" type="ORF">SAMN05216198_1759</name>
</gene>
<keyword evidence="4" id="KW-0564">Palmitate</keyword>
<organism evidence="9 10">
    <name type="scientific">Halopseudomonas litoralis</name>
    <dbReference type="NCBI Taxonomy" id="797277"/>
    <lineage>
        <taxon>Bacteria</taxon>
        <taxon>Pseudomonadati</taxon>
        <taxon>Pseudomonadota</taxon>
        <taxon>Gammaproteobacteria</taxon>
        <taxon>Pseudomonadales</taxon>
        <taxon>Pseudomonadaceae</taxon>
        <taxon>Halopseudomonas</taxon>
    </lineage>
</organism>
<evidence type="ECO:0000259" key="8">
    <source>
        <dbReference type="Pfam" id="PF06004"/>
    </source>
</evidence>
<keyword evidence="5" id="KW-0449">Lipoprotein</keyword>
<dbReference type="PANTHER" id="PTHR37011:SF1">
    <property type="entry name" value="POT FAMILY PEPTIDE TRANSPORT PROTEIN"/>
    <property type="match status" value="1"/>
</dbReference>
<evidence type="ECO:0000256" key="5">
    <source>
        <dbReference type="ARBA" id="ARBA00023288"/>
    </source>
</evidence>
<reference evidence="10" key="1">
    <citation type="submission" date="2016-10" db="EMBL/GenBank/DDBJ databases">
        <authorList>
            <person name="Varghese N."/>
            <person name="Submissions S."/>
        </authorList>
    </citation>
    <scope>NUCLEOTIDE SEQUENCE [LARGE SCALE GENOMIC DNA]</scope>
    <source>
        <strain evidence="10">2SM5</strain>
    </source>
</reference>
<keyword evidence="10" id="KW-1185">Reference proteome</keyword>
<keyword evidence="3 7" id="KW-0472">Membrane</keyword>
<dbReference type="PANTHER" id="PTHR37011">
    <property type="entry name" value="POT FAMILY PEPTIDE TRANSPORT PROTEIN-RELATED"/>
    <property type="match status" value="1"/>
</dbReference>
<dbReference type="InterPro" id="IPR010305">
    <property type="entry name" value="YgdI/YgdR-like"/>
</dbReference>
<keyword evidence="1" id="KW-1003">Cell membrane</keyword>
<evidence type="ECO:0000256" key="6">
    <source>
        <dbReference type="SAM" id="MobiDB-lite"/>
    </source>
</evidence>
<evidence type="ECO:0000313" key="9">
    <source>
        <dbReference type="EMBL" id="SDS35392.1"/>
    </source>
</evidence>
<proteinExistence type="predicted"/>
<dbReference type="Gene3D" id="2.30.30.100">
    <property type="match status" value="1"/>
</dbReference>
<feature type="domain" description="Lipoprotein YgdI/YgdR-like SH3-like" evidence="8">
    <location>
        <begin position="57"/>
        <end position="103"/>
    </location>
</feature>
<evidence type="ECO:0000313" key="10">
    <source>
        <dbReference type="Proteomes" id="UP000243426"/>
    </source>
</evidence>
<evidence type="ECO:0000256" key="4">
    <source>
        <dbReference type="ARBA" id="ARBA00023139"/>
    </source>
</evidence>
<keyword evidence="7" id="KW-0812">Transmembrane</keyword>
<dbReference type="NCBIfam" id="NF033216">
    <property type="entry name" value="lipo_YgdI_YgdR"/>
    <property type="match status" value="1"/>
</dbReference>
<accession>A0A1H1RI80</accession>
<keyword evidence="7" id="KW-1133">Transmembrane helix</keyword>
<dbReference type="Pfam" id="PF06004">
    <property type="entry name" value="DUF903"/>
    <property type="match status" value="1"/>
</dbReference>
<evidence type="ECO:0000256" key="7">
    <source>
        <dbReference type="SAM" id="Phobius"/>
    </source>
</evidence>
<dbReference type="Proteomes" id="UP000243426">
    <property type="component" value="Chromosome I"/>
</dbReference>
<dbReference type="EMBL" id="LT629748">
    <property type="protein sequence ID" value="SDS35392.1"/>
    <property type="molecule type" value="Genomic_DNA"/>
</dbReference>
<dbReference type="AlphaFoldDB" id="A0A1H1RI80"/>